<accession>A0A2P8F224</accession>
<evidence type="ECO:0000313" key="6">
    <source>
        <dbReference type="Proteomes" id="UP000242133"/>
    </source>
</evidence>
<name>A0A2P8F224_9GAMM</name>
<dbReference type="EC" id="3.1.3.48" evidence="2"/>
<sequence>MGMIDLHNHLLPGIDDGAEDVATSVELARMAVADGISHLVCTPHIHHGRYDNTPATIDPALAVFRAALVEAGVALQVSSAAEVRFGLELMEGIARGVIPFLGEWEGQKVLLLEFPHSEVPFGAEKLTQWMIQRGILPMIAHPERNKGIMKSPAKLKPFLQQGCLLQVTAASVTGGFGETARALASELLTEGKVTVLASDAHNSTHRPPLLRESVHAAAQLLGERRAAELVTTHPWKLAQVHFR</sequence>
<dbReference type="RefSeq" id="WP_245912584.1">
    <property type="nucleotide sequence ID" value="NZ_PYGI01000003.1"/>
</dbReference>
<dbReference type="PIRSF" id="PIRSF016557">
    <property type="entry name" value="Caps_synth_CpsB"/>
    <property type="match status" value="1"/>
</dbReference>
<dbReference type="PANTHER" id="PTHR39181">
    <property type="entry name" value="TYROSINE-PROTEIN PHOSPHATASE YWQE"/>
    <property type="match status" value="1"/>
</dbReference>
<comment type="similarity">
    <text evidence="1">Belongs to the metallo-dependent hydrolases superfamily. CpsB/CapC family.</text>
</comment>
<dbReference type="GO" id="GO:0004725">
    <property type="term" value="F:protein tyrosine phosphatase activity"/>
    <property type="evidence" value="ECO:0007669"/>
    <property type="project" value="UniProtKB-EC"/>
</dbReference>
<protein>
    <recommendedName>
        <fullName evidence="2">protein-tyrosine-phosphatase</fullName>
        <ecNumber evidence="2">3.1.3.48</ecNumber>
    </recommendedName>
</protein>
<comment type="catalytic activity">
    <reaction evidence="4">
        <text>O-phospho-L-tyrosyl-[protein] + H2O = L-tyrosyl-[protein] + phosphate</text>
        <dbReference type="Rhea" id="RHEA:10684"/>
        <dbReference type="Rhea" id="RHEA-COMP:10136"/>
        <dbReference type="Rhea" id="RHEA-COMP:20101"/>
        <dbReference type="ChEBI" id="CHEBI:15377"/>
        <dbReference type="ChEBI" id="CHEBI:43474"/>
        <dbReference type="ChEBI" id="CHEBI:46858"/>
        <dbReference type="ChEBI" id="CHEBI:61978"/>
        <dbReference type="EC" id="3.1.3.48"/>
    </reaction>
</comment>
<dbReference type="InterPro" id="IPR016195">
    <property type="entry name" value="Pol/histidinol_Pase-like"/>
</dbReference>
<dbReference type="InterPro" id="IPR016667">
    <property type="entry name" value="Caps_polysacc_synth_CpsB/CapC"/>
</dbReference>
<dbReference type="GO" id="GO:0030145">
    <property type="term" value="F:manganese ion binding"/>
    <property type="evidence" value="ECO:0007669"/>
    <property type="project" value="InterPro"/>
</dbReference>
<evidence type="ECO:0000313" key="5">
    <source>
        <dbReference type="EMBL" id="PSL15778.1"/>
    </source>
</evidence>
<evidence type="ECO:0000256" key="2">
    <source>
        <dbReference type="ARBA" id="ARBA00013064"/>
    </source>
</evidence>
<proteinExistence type="inferred from homology"/>
<dbReference type="PANTHER" id="PTHR39181:SF1">
    <property type="entry name" value="TYROSINE-PROTEIN PHOSPHATASE YWQE"/>
    <property type="match status" value="1"/>
</dbReference>
<dbReference type="AlphaFoldDB" id="A0A2P8F224"/>
<dbReference type="Proteomes" id="UP000242133">
    <property type="component" value="Unassembled WGS sequence"/>
</dbReference>
<gene>
    <name evidence="5" type="ORF">CLV44_10359</name>
</gene>
<dbReference type="SUPFAM" id="SSF89550">
    <property type="entry name" value="PHP domain-like"/>
    <property type="match status" value="1"/>
</dbReference>
<dbReference type="EMBL" id="PYGI01000003">
    <property type="protein sequence ID" value="PSL15778.1"/>
    <property type="molecule type" value="Genomic_DNA"/>
</dbReference>
<dbReference type="Gene3D" id="3.20.20.140">
    <property type="entry name" value="Metal-dependent hydrolases"/>
    <property type="match status" value="1"/>
</dbReference>
<comment type="caution">
    <text evidence="5">The sequence shown here is derived from an EMBL/GenBank/DDBJ whole genome shotgun (WGS) entry which is preliminary data.</text>
</comment>
<reference evidence="5 6" key="1">
    <citation type="submission" date="2018-03" db="EMBL/GenBank/DDBJ databases">
        <title>Genomic Encyclopedia of Archaeal and Bacterial Type Strains, Phase II (KMG-II): from individual species to whole genera.</title>
        <authorList>
            <person name="Goeker M."/>
        </authorList>
    </citation>
    <scope>NUCLEOTIDE SEQUENCE [LARGE SCALE GENOMIC DNA]</scope>
    <source>
        <strain evidence="5 6">DSM 17586</strain>
    </source>
</reference>
<dbReference type="Pfam" id="PF19567">
    <property type="entry name" value="CpsB_CapC"/>
    <property type="match status" value="1"/>
</dbReference>
<organism evidence="5 6">
    <name type="scientific">Marinobacterium halophilum</name>
    <dbReference type="NCBI Taxonomy" id="267374"/>
    <lineage>
        <taxon>Bacteria</taxon>
        <taxon>Pseudomonadati</taxon>
        <taxon>Pseudomonadota</taxon>
        <taxon>Gammaproteobacteria</taxon>
        <taxon>Oceanospirillales</taxon>
        <taxon>Oceanospirillaceae</taxon>
        <taxon>Marinobacterium</taxon>
    </lineage>
</organism>
<evidence type="ECO:0000256" key="1">
    <source>
        <dbReference type="ARBA" id="ARBA00005750"/>
    </source>
</evidence>
<keyword evidence="3" id="KW-0378">Hydrolase</keyword>
<keyword evidence="6" id="KW-1185">Reference proteome</keyword>
<evidence type="ECO:0000256" key="3">
    <source>
        <dbReference type="ARBA" id="ARBA00022801"/>
    </source>
</evidence>
<evidence type="ECO:0000256" key="4">
    <source>
        <dbReference type="ARBA" id="ARBA00051722"/>
    </source>
</evidence>